<dbReference type="PANTHER" id="PTHR47481">
    <property type="match status" value="1"/>
</dbReference>
<gene>
    <name evidence="2" type="ORF">C5167_037450</name>
</gene>
<evidence type="ECO:0000313" key="3">
    <source>
        <dbReference type="Proteomes" id="UP000316621"/>
    </source>
</evidence>
<accession>A0A4Y7I6F4</accession>
<proteinExistence type="predicted"/>
<dbReference type="PANTHER" id="PTHR47481:SF31">
    <property type="entry name" value="OS01G0873500 PROTEIN"/>
    <property type="match status" value="1"/>
</dbReference>
<name>A0A4Y7I6F4_PAPSO</name>
<feature type="region of interest" description="Disordered" evidence="1">
    <location>
        <begin position="1"/>
        <end position="22"/>
    </location>
</feature>
<sequence>MDVNSKNLNNITDNENEDDEDTGICGVDEYGYYGYDGGYINYYDQIYGADFMEPSRKNLMATTFSCGKLSSYPTCKVWTKLEEFFASKTDATLVHLKSSLQTITKGNLSMADYIQFVRNIVDSLAASGHEISSTEFCHYVLKGLDSAYESI</sequence>
<keyword evidence="3" id="KW-1185">Reference proteome</keyword>
<dbReference type="Gramene" id="RZC44513">
    <property type="protein sequence ID" value="RZC44513"/>
    <property type="gene ID" value="C5167_037450"/>
</dbReference>
<dbReference type="AlphaFoldDB" id="A0A4Y7I6F4"/>
<evidence type="ECO:0000313" key="2">
    <source>
        <dbReference type="EMBL" id="RZC44513.1"/>
    </source>
</evidence>
<reference evidence="2 3" key="1">
    <citation type="journal article" date="2018" name="Science">
        <title>The opium poppy genome and morphinan production.</title>
        <authorList>
            <person name="Guo L."/>
            <person name="Winzer T."/>
            <person name="Yang X."/>
            <person name="Li Y."/>
            <person name="Ning Z."/>
            <person name="He Z."/>
            <person name="Teodor R."/>
            <person name="Lu Y."/>
            <person name="Bowser T.A."/>
            <person name="Graham I.A."/>
            <person name="Ye K."/>
        </authorList>
    </citation>
    <scope>NUCLEOTIDE SEQUENCE [LARGE SCALE GENOMIC DNA]</scope>
    <source>
        <strain evidence="3">cv. HN1</strain>
        <tissue evidence="2">Leaves</tissue>
    </source>
</reference>
<evidence type="ECO:0000256" key="1">
    <source>
        <dbReference type="SAM" id="MobiDB-lite"/>
    </source>
</evidence>
<feature type="non-terminal residue" evidence="2">
    <location>
        <position position="151"/>
    </location>
</feature>
<protein>
    <submittedName>
        <fullName evidence="2">Uncharacterized protein</fullName>
    </submittedName>
</protein>
<organism evidence="2 3">
    <name type="scientific">Papaver somniferum</name>
    <name type="common">Opium poppy</name>
    <dbReference type="NCBI Taxonomy" id="3469"/>
    <lineage>
        <taxon>Eukaryota</taxon>
        <taxon>Viridiplantae</taxon>
        <taxon>Streptophyta</taxon>
        <taxon>Embryophyta</taxon>
        <taxon>Tracheophyta</taxon>
        <taxon>Spermatophyta</taxon>
        <taxon>Magnoliopsida</taxon>
        <taxon>Ranunculales</taxon>
        <taxon>Papaveraceae</taxon>
        <taxon>Papaveroideae</taxon>
        <taxon>Papaver</taxon>
    </lineage>
</organism>
<dbReference type="Pfam" id="PF14223">
    <property type="entry name" value="Retrotran_gag_2"/>
    <property type="match status" value="1"/>
</dbReference>
<dbReference type="Proteomes" id="UP000316621">
    <property type="component" value="Chromosome 1"/>
</dbReference>
<dbReference type="EMBL" id="CM010715">
    <property type="protein sequence ID" value="RZC44513.1"/>
    <property type="molecule type" value="Genomic_DNA"/>
</dbReference>